<evidence type="ECO:0000313" key="3">
    <source>
        <dbReference type="Proteomes" id="UP001437256"/>
    </source>
</evidence>
<proteinExistence type="predicted"/>
<feature type="region of interest" description="Disordered" evidence="1">
    <location>
        <begin position="435"/>
        <end position="461"/>
    </location>
</feature>
<name>A0ABR3AHC2_9AGAR</name>
<dbReference type="Proteomes" id="UP001437256">
    <property type="component" value="Unassembled WGS sequence"/>
</dbReference>
<feature type="region of interest" description="Disordered" evidence="1">
    <location>
        <begin position="1091"/>
        <end position="1115"/>
    </location>
</feature>
<evidence type="ECO:0000313" key="2">
    <source>
        <dbReference type="EMBL" id="KAL0072339.1"/>
    </source>
</evidence>
<gene>
    <name evidence="2" type="ORF">AAF712_000102</name>
</gene>
<feature type="region of interest" description="Disordered" evidence="1">
    <location>
        <begin position="793"/>
        <end position="831"/>
    </location>
</feature>
<dbReference type="Gene3D" id="2.130.10.10">
    <property type="entry name" value="YVTN repeat-like/Quinoprotein amine dehydrogenase"/>
    <property type="match status" value="1"/>
</dbReference>
<dbReference type="PANTHER" id="PTHR16453:SF9">
    <property type="entry name" value="GATOR COMPLEX PROTEIN MIOS"/>
    <property type="match status" value="1"/>
</dbReference>
<dbReference type="Pfam" id="PF21720">
    <property type="entry name" value="MIOS_WD40"/>
    <property type="match status" value="2"/>
</dbReference>
<sequence length="1265" mass="137555">MEKRLLWHPRHLNRFIVAGGSQITLYECVPSQPEIRHITSQNDLSLMKCFTWSPEPLFDDLLAVGHSNGRVDLIRLEGSRFTGPDNVLSNGPVVSLPVKNQRPCNTLAFSGKDPNYLAVGLDKVRGDASLVIWDINTALPVLSFGSATSNSTYTESASNAVNIVNHTLYNRPPPTIPRAEHGVKLDSRMLQVHATTEYVSSLAFLPDSSHLLMAGISSRWLRLFDLRAPSPSSNNHGTGGGAIANVASKVHGVVTDPFDSHRVASWGDGVVSVWDTRNLGGPQLTFTERDGTADGGVFLSTQLTSSASTTSLASLPRKGGGLMSSAAPERSSPPYTSLEFSANKRGRLATLGKDAPYVRLWDILEASVSSAWSYSQTDVTSHASAGDLISGAEGKGSLSRGRLLRDRENSFGKDSLPGARKQTLSLSKRSWANFPSWGGRAPSPSVDRERSGDSTTTSKSIVLSDTRKTYPLLPVSASQYHPIQPRTLTSFALVPNASFYDRHQPNASTKVVLITSGGELALQTLHDSPNAEAIWGARGQIGGIGYPMDEPDPHDEAASEHIDPLSTHAQSNRKSFGSKSKSHSHSQTKSSDMEESRRGRSLGPASYFGMEPIRRLQSESKGAPSSTSRTPGLGVERGRQQVKVTEPKPTTSGPNVRLDPIQRLVGDDISSIMRRRAKRGYSFGDVLLNASLARNWTDEAEAQSLSSLWTWLHHAQSHLHAPTPHVQGYDFTYQGLWGIWTGIPKEGQDVGTPPYSHKPGHNSPMESISADATPVHRNNAELPPLLLEGSLLGEPLGKRSGKHGSKWKKRHSQSKGSGNASTPSPAPTPIREGTWQAALKEVAARFSTLGSSAIVRVATSKMLQRHVCLGLLGWGNEDLVGFDSESIRRSGGGSGAELSRTACWLVFFGQWERAVELLIASDDETHHMVSATITALAPAAFPSDTLLSSVEPLPSPLSTHYSRLGAKVKDPYLWAMLTYLTTRDVSPIIGIGIEAESSSKRPVKIAFRERLALAFVFLDDWSLTSYLRQCNYHFNDMEPDDVSLDLLAVTGLASPKGRDVLSHWVDRTADVQSAALLGWMGITCSPHFSQPTISRTDSSNSANTKKGKVARARREDKKRVERWVENYRDLLDAWQMFHERVEFDIERGAIGRGQRAMAVGLGGSSVSLGAGVGRIEWPTIPRQIIIRCNYCNKPITPLPNMQGEMPLRKGRTPLKKQLSYAKPVGMEAMFLISRAGSLATTVKDLAIASVQWLTVTAVVLIVSEI</sequence>
<dbReference type="InterPro" id="IPR037593">
    <property type="entry name" value="MIOS/Sea4"/>
</dbReference>
<keyword evidence="3" id="KW-1185">Reference proteome</keyword>
<dbReference type="PANTHER" id="PTHR16453">
    <property type="entry name" value="WD40 DOMAIN-CONTAINING PROTEIN MIO FAMILY MEMBER"/>
    <property type="match status" value="1"/>
</dbReference>
<accession>A0ABR3AHC2</accession>
<dbReference type="InterPro" id="IPR036322">
    <property type="entry name" value="WD40_repeat_dom_sf"/>
</dbReference>
<dbReference type="SUPFAM" id="SSF50978">
    <property type="entry name" value="WD40 repeat-like"/>
    <property type="match status" value="1"/>
</dbReference>
<evidence type="ECO:0000256" key="1">
    <source>
        <dbReference type="SAM" id="MobiDB-lite"/>
    </source>
</evidence>
<protein>
    <submittedName>
        <fullName evidence="2">Uncharacterized protein</fullName>
    </submittedName>
</protein>
<dbReference type="EMBL" id="JBBXMP010000001">
    <property type="protein sequence ID" value="KAL0072339.1"/>
    <property type="molecule type" value="Genomic_DNA"/>
</dbReference>
<dbReference type="InterPro" id="IPR001680">
    <property type="entry name" value="WD40_rpt"/>
</dbReference>
<feature type="region of interest" description="Disordered" evidence="1">
    <location>
        <begin position="566"/>
        <end position="656"/>
    </location>
</feature>
<feature type="region of interest" description="Disordered" evidence="1">
    <location>
        <begin position="748"/>
        <end position="769"/>
    </location>
</feature>
<feature type="compositionally biased region" description="Polar residues" evidence="1">
    <location>
        <begin position="619"/>
        <end position="630"/>
    </location>
</feature>
<feature type="compositionally biased region" description="Polar residues" evidence="1">
    <location>
        <begin position="814"/>
        <end position="823"/>
    </location>
</feature>
<organism evidence="2 3">
    <name type="scientific">Marasmius tenuissimus</name>
    <dbReference type="NCBI Taxonomy" id="585030"/>
    <lineage>
        <taxon>Eukaryota</taxon>
        <taxon>Fungi</taxon>
        <taxon>Dikarya</taxon>
        <taxon>Basidiomycota</taxon>
        <taxon>Agaricomycotina</taxon>
        <taxon>Agaricomycetes</taxon>
        <taxon>Agaricomycetidae</taxon>
        <taxon>Agaricales</taxon>
        <taxon>Marasmiineae</taxon>
        <taxon>Marasmiaceae</taxon>
        <taxon>Marasmius</taxon>
    </lineage>
</organism>
<reference evidence="2 3" key="1">
    <citation type="submission" date="2024-05" db="EMBL/GenBank/DDBJ databases">
        <title>A draft genome resource for the thread blight pathogen Marasmius tenuissimus strain MS-2.</title>
        <authorList>
            <person name="Yulfo-Soto G.E."/>
            <person name="Baruah I.K."/>
            <person name="Amoako-Attah I."/>
            <person name="Bukari Y."/>
            <person name="Meinhardt L.W."/>
            <person name="Bailey B.A."/>
            <person name="Cohen S.P."/>
        </authorList>
    </citation>
    <scope>NUCLEOTIDE SEQUENCE [LARGE SCALE GENOMIC DNA]</scope>
    <source>
        <strain evidence="2 3">MS-2</strain>
    </source>
</reference>
<dbReference type="InterPro" id="IPR015943">
    <property type="entry name" value="WD40/YVTN_repeat-like_dom_sf"/>
</dbReference>
<feature type="region of interest" description="Disordered" evidence="1">
    <location>
        <begin position="309"/>
        <end position="337"/>
    </location>
</feature>
<feature type="compositionally biased region" description="Polar residues" evidence="1">
    <location>
        <begin position="1091"/>
        <end position="1104"/>
    </location>
</feature>
<feature type="compositionally biased region" description="Basic residues" evidence="1">
    <location>
        <begin position="799"/>
        <end position="813"/>
    </location>
</feature>
<comment type="caution">
    <text evidence="2">The sequence shown here is derived from an EMBL/GenBank/DDBJ whole genome shotgun (WGS) entry which is preliminary data.</text>
</comment>
<dbReference type="SMART" id="SM00320">
    <property type="entry name" value="WD40"/>
    <property type="match status" value="4"/>
</dbReference>